<dbReference type="Proteomes" id="UP000824087">
    <property type="component" value="Unassembled WGS sequence"/>
</dbReference>
<dbReference type="EMBL" id="DVML01000034">
    <property type="protein sequence ID" value="HIU23139.1"/>
    <property type="molecule type" value="Genomic_DNA"/>
</dbReference>
<evidence type="ECO:0000313" key="2">
    <source>
        <dbReference type="EMBL" id="HIU23139.1"/>
    </source>
</evidence>
<evidence type="ECO:0000256" key="1">
    <source>
        <dbReference type="SAM" id="Phobius"/>
    </source>
</evidence>
<proteinExistence type="predicted"/>
<keyword evidence="1" id="KW-0472">Membrane</keyword>
<reference evidence="2" key="2">
    <citation type="journal article" date="2021" name="PeerJ">
        <title>Extensive microbial diversity within the chicken gut microbiome revealed by metagenomics and culture.</title>
        <authorList>
            <person name="Gilroy R."/>
            <person name="Ravi A."/>
            <person name="Getino M."/>
            <person name="Pursley I."/>
            <person name="Horton D.L."/>
            <person name="Alikhan N.F."/>
            <person name="Baker D."/>
            <person name="Gharbi K."/>
            <person name="Hall N."/>
            <person name="Watson M."/>
            <person name="Adriaenssens E.M."/>
            <person name="Foster-Nyarko E."/>
            <person name="Jarju S."/>
            <person name="Secka A."/>
            <person name="Antonio M."/>
            <person name="Oren A."/>
            <person name="Chaudhuri R.R."/>
            <person name="La Ragione R."/>
            <person name="Hildebrand F."/>
            <person name="Pallen M.J."/>
        </authorList>
    </citation>
    <scope>NUCLEOTIDE SEQUENCE</scope>
    <source>
        <strain evidence="2">CHK197-8231</strain>
    </source>
</reference>
<organism evidence="2 3">
    <name type="scientific">Candidatus Fimihabitans intestinipullorum</name>
    <dbReference type="NCBI Taxonomy" id="2840820"/>
    <lineage>
        <taxon>Bacteria</taxon>
        <taxon>Bacillati</taxon>
        <taxon>Mycoplasmatota</taxon>
        <taxon>Mycoplasmatota incertae sedis</taxon>
        <taxon>Candidatus Fimihabitans</taxon>
    </lineage>
</organism>
<dbReference type="AlphaFoldDB" id="A0A9D1L316"/>
<name>A0A9D1L316_9BACT</name>
<feature type="transmembrane region" description="Helical" evidence="1">
    <location>
        <begin position="35"/>
        <end position="52"/>
    </location>
</feature>
<keyword evidence="1" id="KW-0812">Transmembrane</keyword>
<comment type="caution">
    <text evidence="2">The sequence shown here is derived from an EMBL/GenBank/DDBJ whole genome shotgun (WGS) entry which is preliminary data.</text>
</comment>
<sequence length="57" mass="6672">MTIKSEDNTKAVVLMFLVVAVLVFIGMILEFHYIDLGYFIFTVGCLIRFLYIKKHEK</sequence>
<evidence type="ECO:0000313" key="3">
    <source>
        <dbReference type="Proteomes" id="UP000824087"/>
    </source>
</evidence>
<reference evidence="2" key="1">
    <citation type="submission" date="2020-10" db="EMBL/GenBank/DDBJ databases">
        <authorList>
            <person name="Gilroy R."/>
        </authorList>
    </citation>
    <scope>NUCLEOTIDE SEQUENCE</scope>
    <source>
        <strain evidence="2">CHK197-8231</strain>
    </source>
</reference>
<keyword evidence="1" id="KW-1133">Transmembrane helix</keyword>
<gene>
    <name evidence="2" type="ORF">IAD49_06100</name>
</gene>
<protein>
    <submittedName>
        <fullName evidence="2">Uncharacterized protein</fullName>
    </submittedName>
</protein>
<feature type="transmembrane region" description="Helical" evidence="1">
    <location>
        <begin position="12"/>
        <end position="29"/>
    </location>
</feature>
<accession>A0A9D1L316</accession>